<name>A0A6N4R349_BLAVI</name>
<accession>A0A6N4R349</accession>
<dbReference type="CDD" id="cd01555">
    <property type="entry name" value="UdpNAET"/>
    <property type="match status" value="1"/>
</dbReference>
<dbReference type="InterPro" id="IPR013792">
    <property type="entry name" value="RNA3'P_cycl/enolpyr_Trfase_a/b"/>
</dbReference>
<dbReference type="GO" id="GO:0009252">
    <property type="term" value="P:peptidoglycan biosynthetic process"/>
    <property type="evidence" value="ECO:0007669"/>
    <property type="project" value="UniProtKB-UniRule"/>
</dbReference>
<feature type="domain" description="Enolpyruvate transferase" evidence="15">
    <location>
        <begin position="11"/>
        <end position="428"/>
    </location>
</feature>
<evidence type="ECO:0000256" key="11">
    <source>
        <dbReference type="ARBA" id="ARBA00039108"/>
    </source>
</evidence>
<sequence>MNAASHSYVITGGSPIVGEITCYGAKNFTTKAMVAACLGNSPTVLSNVPPIGDVDITIGLLKSVGATVEWRDEKTLFIDPTTITNHKVTTPDSRSNRIPILMLPVLLHRFGKAEIPRLDGCDIGKRAVDFHEAAVENFGGEIEVDREHLAATTKKKLKGTQFRLSYPSVGATETCLFLAVLARGTSVIQNAAIEPEILGLITMLRGMGAVIFLGPNREIRVEGVDVLTGTKMECLGDRIEAASWASLACATRGDITLHGIMPDTFNNFLAYYRKVGGGFELVGPQSIRFFRAGTLKPIMLETDVYPGFSTDWQQPFATLLTQAEGISVIHETVYDDRLGYTQALNRMGAKIQLSTECLGQPCRFQHKGHVHSALIMGATPLQALADPLEVPDLRGGLAYVIAAAMAEGTTTLTHIERIERGYGDISKRLENMSFDITKK</sequence>
<dbReference type="InterPro" id="IPR005750">
    <property type="entry name" value="UDP_GlcNAc_COvinyl_MurA"/>
</dbReference>
<reference evidence="16 17" key="1">
    <citation type="journal article" date="2017" name="Nat. Commun.">
        <title>In situ click chemistry generation of cyclooxygenase-2 inhibitors.</title>
        <authorList>
            <person name="Bhardwaj A."/>
            <person name="Kaur J."/>
            <person name="Wuest M."/>
            <person name="Wuest F."/>
        </authorList>
    </citation>
    <scope>NUCLEOTIDE SEQUENCE [LARGE SCALE GENOMIC DNA]</scope>
    <source>
        <strain evidence="16">S2_018_000_R2_106</strain>
    </source>
</reference>
<dbReference type="EMBL" id="VAFM01000001">
    <property type="protein sequence ID" value="TKW61280.1"/>
    <property type="molecule type" value="Genomic_DNA"/>
</dbReference>
<keyword evidence="8" id="KW-0131">Cell cycle</keyword>
<gene>
    <name evidence="16" type="primary">murA</name>
    <name evidence="16" type="ORF">DI628_01225</name>
</gene>
<proteinExistence type="inferred from homology"/>
<keyword evidence="5 16" id="KW-0808">Transferase</keyword>
<dbReference type="NCBIfam" id="NF006873">
    <property type="entry name" value="PRK09369.1"/>
    <property type="match status" value="1"/>
</dbReference>
<dbReference type="GO" id="GO:0008760">
    <property type="term" value="F:UDP-N-acetylglucosamine 1-carboxyvinyltransferase activity"/>
    <property type="evidence" value="ECO:0007669"/>
    <property type="project" value="UniProtKB-UniRule"/>
</dbReference>
<comment type="caution">
    <text evidence="16">The sequence shown here is derived from an EMBL/GenBank/DDBJ whole genome shotgun (WGS) entry which is preliminary data.</text>
</comment>
<protein>
    <recommendedName>
        <fullName evidence="12 14">UDP-N-acetylglucosamine 1-carboxyvinyltransferase</fullName>
        <ecNumber evidence="11 14">2.5.1.7</ecNumber>
    </recommendedName>
</protein>
<dbReference type="InterPro" id="IPR001986">
    <property type="entry name" value="Enolpyruvate_Tfrase_dom"/>
</dbReference>
<evidence type="ECO:0000256" key="2">
    <source>
        <dbReference type="ARBA" id="ARBA00004752"/>
    </source>
</evidence>
<evidence type="ECO:0000256" key="10">
    <source>
        <dbReference type="ARBA" id="ARBA00038367"/>
    </source>
</evidence>
<evidence type="ECO:0000256" key="12">
    <source>
        <dbReference type="ARBA" id="ARBA00039754"/>
    </source>
</evidence>
<comment type="pathway">
    <text evidence="2">Cell wall biogenesis; peptidoglycan biosynthesis.</text>
</comment>
<dbReference type="NCBIfam" id="TIGR01072">
    <property type="entry name" value="murA"/>
    <property type="match status" value="1"/>
</dbReference>
<dbReference type="Proteomes" id="UP000320948">
    <property type="component" value="Unassembled WGS sequence"/>
</dbReference>
<dbReference type="GO" id="GO:0008360">
    <property type="term" value="P:regulation of cell shape"/>
    <property type="evidence" value="ECO:0007669"/>
    <property type="project" value="UniProtKB-KW"/>
</dbReference>
<keyword evidence="6" id="KW-0133">Cell shape</keyword>
<dbReference type="InterPro" id="IPR036968">
    <property type="entry name" value="Enolpyruvate_Tfrase_sf"/>
</dbReference>
<dbReference type="Gene3D" id="3.65.10.10">
    <property type="entry name" value="Enolpyruvate transferase domain"/>
    <property type="match status" value="2"/>
</dbReference>
<keyword evidence="7" id="KW-0573">Peptidoglycan synthesis</keyword>
<dbReference type="AlphaFoldDB" id="A0A6N4R349"/>
<dbReference type="GO" id="GO:0019277">
    <property type="term" value="P:UDP-N-acetylgalactosamine biosynthetic process"/>
    <property type="evidence" value="ECO:0007669"/>
    <property type="project" value="InterPro"/>
</dbReference>
<dbReference type="GO" id="GO:0005737">
    <property type="term" value="C:cytoplasm"/>
    <property type="evidence" value="ECO:0007669"/>
    <property type="project" value="UniProtKB-SubCell"/>
</dbReference>
<dbReference type="InterPro" id="IPR050068">
    <property type="entry name" value="MurA_subfamily"/>
</dbReference>
<evidence type="ECO:0000256" key="4">
    <source>
        <dbReference type="ARBA" id="ARBA00022618"/>
    </source>
</evidence>
<keyword evidence="4" id="KW-0132">Cell division</keyword>
<evidence type="ECO:0000256" key="13">
    <source>
        <dbReference type="ARBA" id="ARBA00047527"/>
    </source>
</evidence>
<evidence type="ECO:0000256" key="14">
    <source>
        <dbReference type="NCBIfam" id="TIGR01072"/>
    </source>
</evidence>
<comment type="similarity">
    <text evidence="10">Belongs to the EPSP synthase family. MurA subfamily.</text>
</comment>
<evidence type="ECO:0000256" key="7">
    <source>
        <dbReference type="ARBA" id="ARBA00022984"/>
    </source>
</evidence>
<dbReference type="EC" id="2.5.1.7" evidence="11 14"/>
<evidence type="ECO:0000256" key="1">
    <source>
        <dbReference type="ARBA" id="ARBA00004496"/>
    </source>
</evidence>
<evidence type="ECO:0000313" key="17">
    <source>
        <dbReference type="Proteomes" id="UP000320948"/>
    </source>
</evidence>
<evidence type="ECO:0000256" key="6">
    <source>
        <dbReference type="ARBA" id="ARBA00022960"/>
    </source>
</evidence>
<keyword evidence="9" id="KW-0961">Cell wall biogenesis/degradation</keyword>
<dbReference type="Pfam" id="PF00275">
    <property type="entry name" value="EPSP_synthase"/>
    <property type="match status" value="1"/>
</dbReference>
<dbReference type="PANTHER" id="PTHR43783">
    <property type="entry name" value="UDP-N-ACETYLGLUCOSAMINE 1-CARBOXYVINYLTRANSFERASE"/>
    <property type="match status" value="1"/>
</dbReference>
<dbReference type="GO" id="GO:0071555">
    <property type="term" value="P:cell wall organization"/>
    <property type="evidence" value="ECO:0007669"/>
    <property type="project" value="UniProtKB-KW"/>
</dbReference>
<evidence type="ECO:0000259" key="15">
    <source>
        <dbReference type="Pfam" id="PF00275"/>
    </source>
</evidence>
<evidence type="ECO:0000256" key="5">
    <source>
        <dbReference type="ARBA" id="ARBA00022679"/>
    </source>
</evidence>
<evidence type="ECO:0000256" key="8">
    <source>
        <dbReference type="ARBA" id="ARBA00023306"/>
    </source>
</evidence>
<evidence type="ECO:0000256" key="9">
    <source>
        <dbReference type="ARBA" id="ARBA00023316"/>
    </source>
</evidence>
<dbReference type="PANTHER" id="PTHR43783:SF1">
    <property type="entry name" value="UDP-N-ACETYLGLUCOSAMINE 1-CARBOXYVINYLTRANSFERASE"/>
    <property type="match status" value="1"/>
</dbReference>
<comment type="catalytic activity">
    <reaction evidence="13">
        <text>phosphoenolpyruvate + UDP-N-acetyl-alpha-D-glucosamine = UDP-N-acetyl-3-O-(1-carboxyvinyl)-alpha-D-glucosamine + phosphate</text>
        <dbReference type="Rhea" id="RHEA:18681"/>
        <dbReference type="ChEBI" id="CHEBI:43474"/>
        <dbReference type="ChEBI" id="CHEBI:57705"/>
        <dbReference type="ChEBI" id="CHEBI:58702"/>
        <dbReference type="ChEBI" id="CHEBI:68483"/>
        <dbReference type="EC" id="2.5.1.7"/>
    </reaction>
</comment>
<comment type="subcellular location">
    <subcellularLocation>
        <location evidence="1">Cytoplasm</location>
    </subcellularLocation>
</comment>
<organism evidence="16 17">
    <name type="scientific">Blastochloris viridis</name>
    <name type="common">Rhodopseudomonas viridis</name>
    <dbReference type="NCBI Taxonomy" id="1079"/>
    <lineage>
        <taxon>Bacteria</taxon>
        <taxon>Pseudomonadati</taxon>
        <taxon>Pseudomonadota</taxon>
        <taxon>Alphaproteobacteria</taxon>
        <taxon>Hyphomicrobiales</taxon>
        <taxon>Blastochloridaceae</taxon>
        <taxon>Blastochloris</taxon>
    </lineage>
</organism>
<evidence type="ECO:0000313" key="16">
    <source>
        <dbReference type="EMBL" id="TKW61280.1"/>
    </source>
</evidence>
<dbReference type="SUPFAM" id="SSF55205">
    <property type="entry name" value="EPT/RTPC-like"/>
    <property type="match status" value="1"/>
</dbReference>
<dbReference type="GO" id="GO:0051301">
    <property type="term" value="P:cell division"/>
    <property type="evidence" value="ECO:0007669"/>
    <property type="project" value="UniProtKB-KW"/>
</dbReference>
<keyword evidence="3" id="KW-0963">Cytoplasm</keyword>
<evidence type="ECO:0000256" key="3">
    <source>
        <dbReference type="ARBA" id="ARBA00022490"/>
    </source>
</evidence>